<evidence type="ECO:0000313" key="3">
    <source>
        <dbReference type="Proteomes" id="UP000077628"/>
    </source>
</evidence>
<evidence type="ECO:0000259" key="1">
    <source>
        <dbReference type="Pfam" id="PF01636"/>
    </source>
</evidence>
<organism evidence="2 3">
    <name type="scientific">Methylomonas koyamae</name>
    <dbReference type="NCBI Taxonomy" id="702114"/>
    <lineage>
        <taxon>Bacteria</taxon>
        <taxon>Pseudomonadati</taxon>
        <taxon>Pseudomonadota</taxon>
        <taxon>Gammaproteobacteria</taxon>
        <taxon>Methylococcales</taxon>
        <taxon>Methylococcaceae</taxon>
        <taxon>Methylomonas</taxon>
    </lineage>
</organism>
<keyword evidence="3" id="KW-1185">Reference proteome</keyword>
<dbReference type="OrthoDB" id="9810277at2"/>
<protein>
    <recommendedName>
        <fullName evidence="1">Aminoglycoside phosphotransferase domain-containing protein</fullName>
    </recommendedName>
</protein>
<dbReference type="Pfam" id="PF13671">
    <property type="entry name" value="AAA_33"/>
    <property type="match status" value="1"/>
</dbReference>
<name>A0A177NAP7_9GAMM</name>
<evidence type="ECO:0000313" key="2">
    <source>
        <dbReference type="EMBL" id="OAI14684.1"/>
    </source>
</evidence>
<dbReference type="AlphaFoldDB" id="A0A177NAP7"/>
<dbReference type="SUPFAM" id="SSF56112">
    <property type="entry name" value="Protein kinase-like (PK-like)"/>
    <property type="match status" value="1"/>
</dbReference>
<dbReference type="Gene3D" id="3.40.50.300">
    <property type="entry name" value="P-loop containing nucleotide triphosphate hydrolases"/>
    <property type="match status" value="1"/>
</dbReference>
<proteinExistence type="predicted"/>
<dbReference type="RefSeq" id="WP_064030900.1">
    <property type="nucleotide sequence ID" value="NZ_LUUK01000197.1"/>
</dbReference>
<sequence>MNATREYPPLIAALLNPAMYPHPVKRVAILETHISWVVLAGRYAYKIKKPVDFGFLNFTDLAQREFFCREELRLNRRLAKSLYLDVVTLGGTPGNPGFGLSPTVEYAVKMRRFGTGRLLDELLNQNRLTPTHIDHLADIIAQFHDGLPPAPATSAFGTPDAVAGPARQNFQQLAETAAGREFADLTQLAAASAAEFAADAALWPRRRQAGRIRECHGDLHLGNIVLLRDRPVAFDGIEFAPELRWIDTINDSAFLVMDLLHRGRADLAYRFLNRYLETGGDYPGLAVLRFYLSYRATVRAKIAAFRAEPSGDPIHQSECHAYLKLAEASLRRRRPVLLITHGLPGCGKTAISQLLLEGFGLIRLRSDVERKRLFGLSPTQASGSGLDAGLYAAEAGRQTYVKLADTAGALLRLGYPVIVDAAFLKLEQRRAFRDLAAELGAAFMIVAVTAETSLARSRIERRLTTGGDASEADPTVLAHLSASAEALTDTELEHTLVCRNDTTPPQLPETLSARLRTLLNPEATQP</sequence>
<dbReference type="SUPFAM" id="SSF52540">
    <property type="entry name" value="P-loop containing nucleoside triphosphate hydrolases"/>
    <property type="match status" value="1"/>
</dbReference>
<dbReference type="EMBL" id="LUUK01000197">
    <property type="protein sequence ID" value="OAI14684.1"/>
    <property type="molecule type" value="Genomic_DNA"/>
</dbReference>
<reference evidence="3" key="1">
    <citation type="submission" date="2016-03" db="EMBL/GenBank/DDBJ databases">
        <authorList>
            <person name="Heylen K."/>
            <person name="De Vos P."/>
            <person name="Vekeman B."/>
        </authorList>
    </citation>
    <scope>NUCLEOTIDE SEQUENCE [LARGE SCALE GENOMIC DNA]</scope>
    <source>
        <strain evidence="3">R-45383</strain>
    </source>
</reference>
<feature type="domain" description="Aminoglycoside phosphotransferase" evidence="1">
    <location>
        <begin position="117"/>
        <end position="281"/>
    </location>
</feature>
<gene>
    <name evidence="2" type="ORF">A1355_12040</name>
</gene>
<dbReference type="Pfam" id="PF01636">
    <property type="entry name" value="APH"/>
    <property type="match status" value="1"/>
</dbReference>
<dbReference type="Gene3D" id="3.90.1200.10">
    <property type="match status" value="1"/>
</dbReference>
<dbReference type="STRING" id="702114.A1355_12040"/>
<dbReference type="Proteomes" id="UP000077628">
    <property type="component" value="Unassembled WGS sequence"/>
</dbReference>
<dbReference type="InterPro" id="IPR011009">
    <property type="entry name" value="Kinase-like_dom_sf"/>
</dbReference>
<comment type="caution">
    <text evidence="2">The sequence shown here is derived from an EMBL/GenBank/DDBJ whole genome shotgun (WGS) entry which is preliminary data.</text>
</comment>
<dbReference type="PANTHER" id="PTHR43883:SF1">
    <property type="entry name" value="GLUCONOKINASE"/>
    <property type="match status" value="1"/>
</dbReference>
<accession>A0A177NAP7</accession>
<dbReference type="PANTHER" id="PTHR43883">
    <property type="entry name" value="SLR0207 PROTEIN"/>
    <property type="match status" value="1"/>
</dbReference>
<dbReference type="InterPro" id="IPR052732">
    <property type="entry name" value="Cell-binding_unc_protein"/>
</dbReference>
<dbReference type="InterPro" id="IPR002575">
    <property type="entry name" value="Aminoglycoside_PTrfase"/>
</dbReference>
<dbReference type="InterPro" id="IPR027417">
    <property type="entry name" value="P-loop_NTPase"/>
</dbReference>